<feature type="region of interest" description="Disordered" evidence="2">
    <location>
        <begin position="1135"/>
        <end position="1173"/>
    </location>
</feature>
<feature type="region of interest" description="Disordered" evidence="2">
    <location>
        <begin position="443"/>
        <end position="468"/>
    </location>
</feature>
<feature type="compositionally biased region" description="Basic and acidic residues" evidence="2">
    <location>
        <begin position="515"/>
        <end position="524"/>
    </location>
</feature>
<feature type="compositionally biased region" description="Basic and acidic residues" evidence="2">
    <location>
        <begin position="1301"/>
        <end position="1314"/>
    </location>
</feature>
<keyword evidence="1" id="KW-0175">Coiled coil</keyword>
<feature type="compositionally biased region" description="Polar residues" evidence="2">
    <location>
        <begin position="1058"/>
        <end position="1076"/>
    </location>
</feature>
<dbReference type="Proteomes" id="UP000054845">
    <property type="component" value="Unassembled WGS sequence"/>
</dbReference>
<dbReference type="PANTHER" id="PTHR24348:SF68">
    <property type="entry name" value="SERINE_THREONINE-PROTEIN KINASE ATG1C"/>
    <property type="match status" value="1"/>
</dbReference>
<name>A0A0P1BK45_9BASI</name>
<dbReference type="PROSITE" id="PS00108">
    <property type="entry name" value="PROTEIN_KINASE_ST"/>
    <property type="match status" value="1"/>
</dbReference>
<feature type="region of interest" description="Disordered" evidence="2">
    <location>
        <begin position="604"/>
        <end position="680"/>
    </location>
</feature>
<proteinExistence type="predicted"/>
<dbReference type="PROSITE" id="PS50011">
    <property type="entry name" value="PROTEIN_KINASE_DOM"/>
    <property type="match status" value="1"/>
</dbReference>
<dbReference type="InterPro" id="IPR045269">
    <property type="entry name" value="Atg1-like"/>
</dbReference>
<keyword evidence="4" id="KW-0808">Transferase</keyword>
<feature type="compositionally biased region" description="Polar residues" evidence="2">
    <location>
        <begin position="1199"/>
        <end position="1221"/>
    </location>
</feature>
<feature type="region of interest" description="Disordered" evidence="2">
    <location>
        <begin position="702"/>
        <end position="740"/>
    </location>
</feature>
<dbReference type="PANTHER" id="PTHR24348">
    <property type="entry name" value="SERINE/THREONINE-PROTEIN KINASE UNC-51-RELATED"/>
    <property type="match status" value="1"/>
</dbReference>
<keyword evidence="5" id="KW-1185">Reference proteome</keyword>
<feature type="region of interest" description="Disordered" evidence="2">
    <location>
        <begin position="1"/>
        <end position="93"/>
    </location>
</feature>
<evidence type="ECO:0000256" key="2">
    <source>
        <dbReference type="SAM" id="MobiDB-lite"/>
    </source>
</evidence>
<dbReference type="GO" id="GO:0010506">
    <property type="term" value="P:regulation of autophagy"/>
    <property type="evidence" value="ECO:0007669"/>
    <property type="project" value="InterPro"/>
</dbReference>
<dbReference type="GO" id="GO:0005524">
    <property type="term" value="F:ATP binding"/>
    <property type="evidence" value="ECO:0007669"/>
    <property type="project" value="InterPro"/>
</dbReference>
<feature type="domain" description="Protein kinase" evidence="3">
    <location>
        <begin position="161"/>
        <end position="445"/>
    </location>
</feature>
<feature type="compositionally biased region" description="Polar residues" evidence="2">
    <location>
        <begin position="645"/>
        <end position="658"/>
    </location>
</feature>
<evidence type="ECO:0000313" key="5">
    <source>
        <dbReference type="Proteomes" id="UP000054845"/>
    </source>
</evidence>
<keyword evidence="4" id="KW-0418">Kinase</keyword>
<evidence type="ECO:0000313" key="4">
    <source>
        <dbReference type="EMBL" id="CEH16553.1"/>
    </source>
</evidence>
<dbReference type="InterPro" id="IPR008271">
    <property type="entry name" value="Ser/Thr_kinase_AS"/>
</dbReference>
<dbReference type="GO" id="GO:0004674">
    <property type="term" value="F:protein serine/threonine kinase activity"/>
    <property type="evidence" value="ECO:0007669"/>
    <property type="project" value="InterPro"/>
</dbReference>
<protein>
    <submittedName>
        <fullName evidence="4">Ser thr kinase</fullName>
    </submittedName>
</protein>
<evidence type="ECO:0000259" key="3">
    <source>
        <dbReference type="PROSITE" id="PS50011"/>
    </source>
</evidence>
<dbReference type="STRING" id="401625.A0A0P1BK45"/>
<feature type="compositionally biased region" description="Basic and acidic residues" evidence="2">
    <location>
        <begin position="15"/>
        <end position="37"/>
    </location>
</feature>
<dbReference type="SUPFAM" id="SSF56112">
    <property type="entry name" value="Protein kinase-like (PK-like)"/>
    <property type="match status" value="1"/>
</dbReference>
<feature type="compositionally biased region" description="Basic and acidic residues" evidence="2">
    <location>
        <begin position="481"/>
        <end position="490"/>
    </location>
</feature>
<dbReference type="SMART" id="SM00220">
    <property type="entry name" value="S_TKc"/>
    <property type="match status" value="1"/>
</dbReference>
<feature type="region of interest" description="Disordered" evidence="2">
    <location>
        <begin position="789"/>
        <end position="844"/>
    </location>
</feature>
<evidence type="ECO:0000256" key="1">
    <source>
        <dbReference type="SAM" id="Coils"/>
    </source>
</evidence>
<feature type="region of interest" description="Disordered" evidence="2">
    <location>
        <begin position="1056"/>
        <end position="1077"/>
    </location>
</feature>
<feature type="coiled-coil region" evidence="1">
    <location>
        <begin position="100"/>
        <end position="131"/>
    </location>
</feature>
<feature type="region of interest" description="Disordered" evidence="2">
    <location>
        <begin position="481"/>
        <end position="525"/>
    </location>
</feature>
<dbReference type="Gene3D" id="1.10.510.10">
    <property type="entry name" value="Transferase(Phosphotransferase) domain 1"/>
    <property type="match status" value="1"/>
</dbReference>
<dbReference type="OrthoDB" id="68483at2759"/>
<accession>A0A0P1BK45</accession>
<organism evidence="4 5">
    <name type="scientific">Ceraceosorus bombacis</name>
    <dbReference type="NCBI Taxonomy" id="401625"/>
    <lineage>
        <taxon>Eukaryota</taxon>
        <taxon>Fungi</taxon>
        <taxon>Dikarya</taxon>
        <taxon>Basidiomycota</taxon>
        <taxon>Ustilaginomycotina</taxon>
        <taxon>Exobasidiomycetes</taxon>
        <taxon>Ceraceosorales</taxon>
        <taxon>Ceraceosoraceae</taxon>
        <taxon>Ceraceosorus</taxon>
    </lineage>
</organism>
<feature type="compositionally biased region" description="Basic and acidic residues" evidence="2">
    <location>
        <begin position="1234"/>
        <end position="1249"/>
    </location>
</feature>
<sequence>MEVLSPRSAKSPGRLGKEGDNTADSVRDSPHDKRRREEDDDVDNDAPAQELDDSLVGGSPAREPRKRLAAVAAAAVKGKHKRSQQSESITQSPLSMLDSLMRLEKQEKKAKAAADAAAAQAEAARREKEAREVAAAERAWYERRQQQGMHCLTDEELGERYGFEKEIGSGNWGSCWKAVITHSLPGLPVVKDASGKPQRRTVAVKLVVRDHSSASKSRVKALWNEFKVMRSACSFEEMHPNLVVFREFLFSPSYACLTMDFFDQAMQVCLSRWVYAGPEGFFQQLTSAVAWLHARNITHCDIKVQNMMVHPGPDGRERPILLDFGFAKNHDPNSGFITNARWGTPEYLSPERARGDDHDERLADVWALGVSLYEIAVGRTPFENVNETFLDTESLTLYYERTVMSAWQGNWDMISVHCESLVRAMVEPDTKKRIQAKDALNHPFFWPENAPGAQRRDKHHNGGRTSDLDDSLIELLRVSERVRQAGDRKSNAKTASSKQQDKQPPAKAGMSNVLSEHEDSEKMHQSMAAVEELNDVAATPPPNSEAHDRSSQSSDSTALEQLMTRNSAAPSLLNLTTLDSGVVVVPNGLTSWPASTTTFAIENSDHHRTPWPNQQNGNRPREPCRPPTTPRILVPQETTAEDEQPSLSTLDMSSTASELSDERSVQSLQVSEGAWGGSTYDVPTGESTSYSHTIKGSTFLSSVDPAANSPPATAKSLEPSRTLDVPSASAGQGSKGARPFSAAITQRDLVSLKTDSQAGQHFRCALLSFDHAKPGTKQFQSAWAAEAAATKPSEAAHPRQVSSSVEDHSSRGLLVNSAMGTSSDTRRERECAPGNSAVGLKDRPCPARQCSEESSMCSVVTAQAERPSLSLCHSGNAIGDHANDVEMISDVTHSTNLQSYATKPPPPPRPATMSLEKINEGCTSAELSMEIEQMADLIGRECSNPTYPANGLSPDAKDHRVSAATAGEEGGSLARVRASLAEIGQMAQRLSRLVEESTASLSSISAHSSSAAYASSAQVIAAANEMVRSVSQSNLQLAAAVPNLAALVSHSAAKDFSPLTSGTNEPVASTGSTAPLGQSIDEAQSLGLTLSRTQHPNTTASTINRDLAHHTNNPKADALKARHSLCLLGANAAQGSVGSPALPPAPDSRFSTSFERPDEHHNGGKKASKFGRLTSLLSPTQVEVRAANTTAQRQHRLSKQISRPPSASRTADFMTSPSFQGSHGGLRSATGSLRRKDAHNESPADEKQKSSAVPTRPSLLRMASAGRLPRLSSRTPSTPASAVPLTPKAPHTGPGALGVSSRDEFRSRQIREDPVTPAPSGKSLWKRLRDVGMARAVAPRT</sequence>
<dbReference type="GO" id="GO:0005737">
    <property type="term" value="C:cytoplasm"/>
    <property type="evidence" value="ECO:0007669"/>
    <property type="project" value="TreeGrafter"/>
</dbReference>
<dbReference type="Pfam" id="PF00069">
    <property type="entry name" value="Pkinase"/>
    <property type="match status" value="1"/>
</dbReference>
<feature type="region of interest" description="Disordered" evidence="2">
    <location>
        <begin position="1186"/>
        <end position="1324"/>
    </location>
</feature>
<reference evidence="4 5" key="1">
    <citation type="submission" date="2014-09" db="EMBL/GenBank/DDBJ databases">
        <authorList>
            <person name="Magalhaes I.L.F."/>
            <person name="Oliveira U."/>
            <person name="Santos F.R."/>
            <person name="Vidigal T.H.D.A."/>
            <person name="Brescovit A.D."/>
            <person name="Santos A.J."/>
        </authorList>
    </citation>
    <scope>NUCLEOTIDE SEQUENCE [LARGE SCALE GENOMIC DNA]</scope>
</reference>
<dbReference type="InterPro" id="IPR000719">
    <property type="entry name" value="Prot_kinase_dom"/>
</dbReference>
<dbReference type="InterPro" id="IPR011009">
    <property type="entry name" value="Kinase-like_dom_sf"/>
</dbReference>
<feature type="region of interest" description="Disordered" evidence="2">
    <location>
        <begin position="537"/>
        <end position="558"/>
    </location>
</feature>
<dbReference type="EMBL" id="CCYA01000318">
    <property type="protein sequence ID" value="CEH16553.1"/>
    <property type="molecule type" value="Genomic_DNA"/>
</dbReference>